<dbReference type="SMART" id="SM00387">
    <property type="entry name" value="HATPase_c"/>
    <property type="match status" value="1"/>
</dbReference>
<dbReference type="GO" id="GO:0005524">
    <property type="term" value="F:ATP binding"/>
    <property type="evidence" value="ECO:0007669"/>
    <property type="project" value="UniProtKB-KW"/>
</dbReference>
<dbReference type="NCBIfam" id="TIGR00229">
    <property type="entry name" value="sensory_box"/>
    <property type="match status" value="1"/>
</dbReference>
<dbReference type="FunFam" id="1.10.287.130:FF:000008">
    <property type="entry name" value="Two-component sensor histidine kinase"/>
    <property type="match status" value="1"/>
</dbReference>
<evidence type="ECO:0000256" key="11">
    <source>
        <dbReference type="ARBA" id="ARBA00023136"/>
    </source>
</evidence>
<dbReference type="GO" id="GO:0006355">
    <property type="term" value="P:regulation of DNA-templated transcription"/>
    <property type="evidence" value="ECO:0007669"/>
    <property type="project" value="InterPro"/>
</dbReference>
<feature type="transmembrane region" description="Helical" evidence="13">
    <location>
        <begin position="152"/>
        <end position="170"/>
    </location>
</feature>
<keyword evidence="6 15" id="KW-0808">Transferase</keyword>
<dbReference type="Gene3D" id="3.30.565.10">
    <property type="entry name" value="Histidine kinase-like ATPase, C-terminal domain"/>
    <property type="match status" value="1"/>
</dbReference>
<dbReference type="AlphaFoldDB" id="A0A174FGF8"/>
<evidence type="ECO:0000256" key="10">
    <source>
        <dbReference type="ARBA" id="ARBA00023012"/>
    </source>
</evidence>
<dbReference type="InterPro" id="IPR003594">
    <property type="entry name" value="HATPase_dom"/>
</dbReference>
<evidence type="ECO:0000256" key="3">
    <source>
        <dbReference type="ARBA" id="ARBA00012438"/>
    </source>
</evidence>
<dbReference type="PANTHER" id="PTHR45453:SF1">
    <property type="entry name" value="PHOSPHATE REGULON SENSOR PROTEIN PHOR"/>
    <property type="match status" value="1"/>
</dbReference>
<dbReference type="Gene3D" id="1.10.287.130">
    <property type="match status" value="1"/>
</dbReference>
<sequence length="552" mass="62484">MRKKVFQHAGALIIAAIILTFFTMSWAMYNNTAEQLRVSVRNECEYYRYFLDKMGDDSLDKPAGKITASRVTLIDTDGTVLFDSVEDENMMGNHSGRPEVIEAEKTGESNISRYSETLRSKTYYTALRLDNGKIIRVSLTTDSVFGVMLRNIWLVVVLIAAVLVVELLMVSHMTKALVKPINEIDLNHPLDNKAYEELSPLLGRIHQQQKQIQQQMEELRHNQEEYLAITEYMKDGLIVTNQSVVLSINRSAQNLFDVTAEECINHNIVTVSRNEQLKEALDHALEGSSEERMLEINGRVYQLLANPVRVDRVVSGAVILVLDVTEKQKAEVMRREFSANVSHELKTPLMSISGYAEIIENNMVKPEDIPKFAGRIHSEASRLSSLVEDIIKLSRLDENDQSIPMEEVDLMQICRDVEGHLSIRAKEQQVKMTLRGERCRIKGARQVLYEMIYNLCDNAIKYNRRDGEVEVTVSRGRNGRAVVSVADTGIGIAKEDQERIFERFYRVDKSHSRETGGTGLGLSIVKHGAILHDAKIKIESTLGIGTKIILEF</sequence>
<evidence type="ECO:0000256" key="5">
    <source>
        <dbReference type="ARBA" id="ARBA00022553"/>
    </source>
</evidence>
<dbReference type="GO" id="GO:0000155">
    <property type="term" value="F:phosphorelay sensor kinase activity"/>
    <property type="evidence" value="ECO:0007669"/>
    <property type="project" value="InterPro"/>
</dbReference>
<evidence type="ECO:0000256" key="7">
    <source>
        <dbReference type="ARBA" id="ARBA00022741"/>
    </source>
</evidence>
<dbReference type="GO" id="GO:0016036">
    <property type="term" value="P:cellular response to phosphate starvation"/>
    <property type="evidence" value="ECO:0007669"/>
    <property type="project" value="TreeGrafter"/>
</dbReference>
<dbReference type="CDD" id="cd00082">
    <property type="entry name" value="HisKA"/>
    <property type="match status" value="1"/>
</dbReference>
<dbReference type="InterPro" id="IPR013767">
    <property type="entry name" value="PAS_fold"/>
</dbReference>
<dbReference type="InterPro" id="IPR036097">
    <property type="entry name" value="HisK_dim/P_sf"/>
</dbReference>
<feature type="transmembrane region" description="Helical" evidence="13">
    <location>
        <begin position="9"/>
        <end position="29"/>
    </location>
</feature>
<dbReference type="CDD" id="cd00075">
    <property type="entry name" value="HATPase"/>
    <property type="match status" value="1"/>
</dbReference>
<dbReference type="Pfam" id="PF02518">
    <property type="entry name" value="HATPase_c"/>
    <property type="match status" value="1"/>
</dbReference>
<dbReference type="Pfam" id="PF00989">
    <property type="entry name" value="PAS"/>
    <property type="match status" value="1"/>
</dbReference>
<keyword evidence="12" id="KW-0175">Coiled coil</keyword>
<keyword evidence="11 13" id="KW-0472">Membrane</keyword>
<evidence type="ECO:0000313" key="15">
    <source>
        <dbReference type="EMBL" id="CUO47759.1"/>
    </source>
</evidence>
<dbReference type="GO" id="GO:0005886">
    <property type="term" value="C:plasma membrane"/>
    <property type="evidence" value="ECO:0007669"/>
    <property type="project" value="UniProtKB-SubCell"/>
</dbReference>
<proteinExistence type="predicted"/>
<dbReference type="EMBL" id="CYYV01000009">
    <property type="protein sequence ID" value="CUO47759.1"/>
    <property type="molecule type" value="Genomic_DNA"/>
</dbReference>
<keyword evidence="8" id="KW-0418">Kinase</keyword>
<evidence type="ECO:0000256" key="2">
    <source>
        <dbReference type="ARBA" id="ARBA00004236"/>
    </source>
</evidence>
<dbReference type="PRINTS" id="PR00344">
    <property type="entry name" value="BCTRLSENSOR"/>
</dbReference>
<evidence type="ECO:0000256" key="9">
    <source>
        <dbReference type="ARBA" id="ARBA00022840"/>
    </source>
</evidence>
<keyword evidence="13" id="KW-0812">Transmembrane</keyword>
<evidence type="ECO:0000256" key="12">
    <source>
        <dbReference type="SAM" id="Coils"/>
    </source>
</evidence>
<dbReference type="SUPFAM" id="SSF55874">
    <property type="entry name" value="ATPase domain of HSP90 chaperone/DNA topoisomerase II/histidine kinase"/>
    <property type="match status" value="1"/>
</dbReference>
<dbReference type="InterPro" id="IPR000014">
    <property type="entry name" value="PAS"/>
</dbReference>
<dbReference type="PROSITE" id="PS50109">
    <property type="entry name" value="HIS_KIN"/>
    <property type="match status" value="1"/>
</dbReference>
<evidence type="ECO:0000256" key="8">
    <source>
        <dbReference type="ARBA" id="ARBA00022777"/>
    </source>
</evidence>
<keyword evidence="4" id="KW-1003">Cell membrane</keyword>
<dbReference type="SUPFAM" id="SSF47384">
    <property type="entry name" value="Homodimeric domain of signal transducing histidine kinase"/>
    <property type="match status" value="1"/>
</dbReference>
<reference evidence="15 16" key="1">
    <citation type="submission" date="2015-09" db="EMBL/GenBank/DDBJ databases">
        <authorList>
            <consortium name="Pathogen Informatics"/>
        </authorList>
    </citation>
    <scope>NUCLEOTIDE SEQUENCE [LARGE SCALE GENOMIC DNA]</scope>
    <source>
        <strain evidence="15 16">2789STDY5608849</strain>
    </source>
</reference>
<dbReference type="InterPro" id="IPR004358">
    <property type="entry name" value="Sig_transdc_His_kin-like_C"/>
</dbReference>
<evidence type="ECO:0000256" key="6">
    <source>
        <dbReference type="ARBA" id="ARBA00022679"/>
    </source>
</evidence>
<dbReference type="SMART" id="SM00388">
    <property type="entry name" value="HisKA"/>
    <property type="match status" value="1"/>
</dbReference>
<dbReference type="RefSeq" id="WP_055227977.1">
    <property type="nucleotide sequence ID" value="NZ_CYYV01000009.1"/>
</dbReference>
<dbReference type="PANTHER" id="PTHR45453">
    <property type="entry name" value="PHOSPHATE REGULON SENSOR PROTEIN PHOR"/>
    <property type="match status" value="1"/>
</dbReference>
<keyword evidence="7" id="KW-0547">Nucleotide-binding</keyword>
<dbReference type="FunFam" id="3.30.565.10:FF:000006">
    <property type="entry name" value="Sensor histidine kinase WalK"/>
    <property type="match status" value="1"/>
</dbReference>
<gene>
    <name evidence="15" type="primary">phoR_4</name>
    <name evidence="15" type="ORF">ERS852406_02075</name>
</gene>
<feature type="coiled-coil region" evidence="12">
    <location>
        <begin position="202"/>
        <end position="229"/>
    </location>
</feature>
<dbReference type="Gene3D" id="3.30.450.20">
    <property type="entry name" value="PAS domain"/>
    <property type="match status" value="1"/>
</dbReference>
<dbReference type="GO" id="GO:0004721">
    <property type="term" value="F:phosphoprotein phosphatase activity"/>
    <property type="evidence" value="ECO:0007669"/>
    <property type="project" value="TreeGrafter"/>
</dbReference>
<dbReference type="InterPro" id="IPR050351">
    <property type="entry name" value="BphY/WalK/GraS-like"/>
</dbReference>
<keyword evidence="9" id="KW-0067">ATP-binding</keyword>
<dbReference type="InterPro" id="IPR036890">
    <property type="entry name" value="HATPase_C_sf"/>
</dbReference>
<dbReference type="Proteomes" id="UP000095706">
    <property type="component" value="Unassembled WGS sequence"/>
</dbReference>
<protein>
    <recommendedName>
        <fullName evidence="3">histidine kinase</fullName>
        <ecNumber evidence="3">2.7.13.3</ecNumber>
    </recommendedName>
</protein>
<dbReference type="InterPro" id="IPR035965">
    <property type="entry name" value="PAS-like_dom_sf"/>
</dbReference>
<dbReference type="EC" id="2.7.13.3" evidence="3"/>
<accession>A0A174FGF8</accession>
<name>A0A174FGF8_9FIRM</name>
<dbReference type="Pfam" id="PF00512">
    <property type="entry name" value="HisKA"/>
    <property type="match status" value="1"/>
</dbReference>
<evidence type="ECO:0000313" key="16">
    <source>
        <dbReference type="Proteomes" id="UP000095706"/>
    </source>
</evidence>
<dbReference type="SUPFAM" id="SSF55785">
    <property type="entry name" value="PYP-like sensor domain (PAS domain)"/>
    <property type="match status" value="1"/>
</dbReference>
<feature type="domain" description="Histidine kinase" evidence="14">
    <location>
        <begin position="340"/>
        <end position="552"/>
    </location>
</feature>
<comment type="subcellular location">
    <subcellularLocation>
        <location evidence="2">Cell membrane</location>
    </subcellularLocation>
</comment>
<keyword evidence="10" id="KW-0902">Two-component regulatory system</keyword>
<evidence type="ECO:0000259" key="14">
    <source>
        <dbReference type="PROSITE" id="PS50109"/>
    </source>
</evidence>
<evidence type="ECO:0000256" key="13">
    <source>
        <dbReference type="SAM" id="Phobius"/>
    </source>
</evidence>
<dbReference type="InterPro" id="IPR005467">
    <property type="entry name" value="His_kinase_dom"/>
</dbReference>
<evidence type="ECO:0000256" key="1">
    <source>
        <dbReference type="ARBA" id="ARBA00000085"/>
    </source>
</evidence>
<evidence type="ECO:0000256" key="4">
    <source>
        <dbReference type="ARBA" id="ARBA00022475"/>
    </source>
</evidence>
<keyword evidence="5" id="KW-0597">Phosphoprotein</keyword>
<comment type="catalytic activity">
    <reaction evidence="1">
        <text>ATP + protein L-histidine = ADP + protein N-phospho-L-histidine.</text>
        <dbReference type="EC" id="2.7.13.3"/>
    </reaction>
</comment>
<keyword evidence="13" id="KW-1133">Transmembrane helix</keyword>
<organism evidence="15 16">
    <name type="scientific">Fusicatenibacter saccharivorans</name>
    <dbReference type="NCBI Taxonomy" id="1150298"/>
    <lineage>
        <taxon>Bacteria</taxon>
        <taxon>Bacillati</taxon>
        <taxon>Bacillota</taxon>
        <taxon>Clostridia</taxon>
        <taxon>Lachnospirales</taxon>
        <taxon>Lachnospiraceae</taxon>
        <taxon>Fusicatenibacter</taxon>
    </lineage>
</organism>
<dbReference type="InterPro" id="IPR003661">
    <property type="entry name" value="HisK_dim/P_dom"/>
</dbReference>